<name>A0ABR7SPB0_9ACTN</name>
<gene>
    <name evidence="1" type="ORF">H9Y04_32500</name>
</gene>
<dbReference type="Proteomes" id="UP000642284">
    <property type="component" value="Unassembled WGS sequence"/>
</dbReference>
<comment type="caution">
    <text evidence="1">The sequence shown here is derived from an EMBL/GenBank/DDBJ whole genome shotgun (WGS) entry which is preliminary data.</text>
</comment>
<sequence>MPIHAHFALSTGPLFHLAALAAEARTSPSADPLEWQVLRYARLTGYASPKRSPAWELQHAAFQLDYFAETFDAGPFASCAPQVRETWATAAADDPVPAFMSGLAALLRMADREPPAGYGEVPLAGWEAKARYPRLYRGIWPFSTGDYDAYEQAIAEVVESEHPDYCHEDLAELLAQCVEVLELMQNTPEFAASIVEHIPPHTVRVLPDLVAAAAAHFAREHTGGAGVRR</sequence>
<keyword evidence="2" id="KW-1185">Reference proteome</keyword>
<organism evidence="1 2">
    <name type="scientific">Streptomyces polyasparticus</name>
    <dbReference type="NCBI Taxonomy" id="2767826"/>
    <lineage>
        <taxon>Bacteria</taxon>
        <taxon>Bacillati</taxon>
        <taxon>Actinomycetota</taxon>
        <taxon>Actinomycetes</taxon>
        <taxon>Kitasatosporales</taxon>
        <taxon>Streptomycetaceae</taxon>
        <taxon>Streptomyces</taxon>
    </lineage>
</organism>
<protein>
    <recommendedName>
        <fullName evidence="3">CdiI immunity protein domain-containing protein</fullName>
    </recommendedName>
</protein>
<accession>A0ABR7SPB0</accession>
<evidence type="ECO:0000313" key="2">
    <source>
        <dbReference type="Proteomes" id="UP000642284"/>
    </source>
</evidence>
<reference evidence="1 2" key="1">
    <citation type="submission" date="2020-08" db="EMBL/GenBank/DDBJ databases">
        <title>Genemic of Streptomyces polyaspartic.</title>
        <authorList>
            <person name="Liu W."/>
        </authorList>
    </citation>
    <scope>NUCLEOTIDE SEQUENCE [LARGE SCALE GENOMIC DNA]</scope>
    <source>
        <strain evidence="1 2">TRM66268-LWL</strain>
    </source>
</reference>
<dbReference type="RefSeq" id="WP_187817686.1">
    <property type="nucleotide sequence ID" value="NZ_JACTVJ010000018.1"/>
</dbReference>
<proteinExistence type="predicted"/>
<evidence type="ECO:0008006" key="3">
    <source>
        <dbReference type="Google" id="ProtNLM"/>
    </source>
</evidence>
<evidence type="ECO:0000313" key="1">
    <source>
        <dbReference type="EMBL" id="MBC9717258.1"/>
    </source>
</evidence>
<dbReference type="EMBL" id="JACTVJ010000018">
    <property type="protein sequence ID" value="MBC9717258.1"/>
    <property type="molecule type" value="Genomic_DNA"/>
</dbReference>